<evidence type="ECO:0008006" key="4">
    <source>
        <dbReference type="Google" id="ProtNLM"/>
    </source>
</evidence>
<keyword evidence="3" id="KW-1185">Reference proteome</keyword>
<keyword evidence="1" id="KW-0472">Membrane</keyword>
<name>A0ABQ3B748_9GAMM</name>
<evidence type="ECO:0000313" key="2">
    <source>
        <dbReference type="EMBL" id="GGY80254.1"/>
    </source>
</evidence>
<gene>
    <name evidence="2" type="ORF">GCM10007071_29470</name>
</gene>
<accession>A0ABQ3B748</accession>
<feature type="transmembrane region" description="Helical" evidence="1">
    <location>
        <begin position="181"/>
        <end position="201"/>
    </location>
</feature>
<evidence type="ECO:0000313" key="3">
    <source>
        <dbReference type="Proteomes" id="UP000601597"/>
    </source>
</evidence>
<dbReference type="NCBIfam" id="TIGR02595">
    <property type="entry name" value="PEP_CTERM"/>
    <property type="match status" value="1"/>
</dbReference>
<dbReference type="EMBL" id="BMXV01000007">
    <property type="protein sequence ID" value="GGY80254.1"/>
    <property type="molecule type" value="Genomic_DNA"/>
</dbReference>
<comment type="caution">
    <text evidence="2">The sequence shown here is derived from an EMBL/GenBank/DDBJ whole genome shotgun (WGS) entry which is preliminary data.</text>
</comment>
<organism evidence="2 3">
    <name type="scientific">Marinobacter zhanjiangensis</name>
    <dbReference type="NCBI Taxonomy" id="578215"/>
    <lineage>
        <taxon>Bacteria</taxon>
        <taxon>Pseudomonadati</taxon>
        <taxon>Pseudomonadota</taxon>
        <taxon>Gammaproteobacteria</taxon>
        <taxon>Pseudomonadales</taxon>
        <taxon>Marinobacteraceae</taxon>
        <taxon>Marinobacter</taxon>
    </lineage>
</organism>
<dbReference type="Proteomes" id="UP000601597">
    <property type="component" value="Unassembled WGS sequence"/>
</dbReference>
<protein>
    <recommendedName>
        <fullName evidence="4">PEP-CTERM protein-sorting domain-containing protein</fullName>
    </recommendedName>
</protein>
<evidence type="ECO:0000256" key="1">
    <source>
        <dbReference type="SAM" id="Phobius"/>
    </source>
</evidence>
<dbReference type="RefSeq" id="WP_189577552.1">
    <property type="nucleotide sequence ID" value="NZ_BMXV01000007.1"/>
</dbReference>
<keyword evidence="1" id="KW-0812">Transmembrane</keyword>
<keyword evidence="1" id="KW-1133">Transmembrane helix</keyword>
<sequence>MKIFQFAWTSAILFLVFYPIAQAGPIGHTLLAENEFSGRVSQVIIEDWAKDWVKNGDVVAGTRFHGDFALYDTGEESGYGEMFLQSNYTFFGIEDTYVFSIEAGLSNVWGFLEVDSDRSLAVSWKNNFISDGLEQTFHDDGHDTGYFDIVFENHMTPAVRGSGSFGWEGITVEFGFGRATVVAEPSSLLLLIGGLFTLVAARRRR</sequence>
<reference evidence="3" key="1">
    <citation type="journal article" date="2019" name="Int. J. Syst. Evol. Microbiol.">
        <title>The Global Catalogue of Microorganisms (GCM) 10K type strain sequencing project: providing services to taxonomists for standard genome sequencing and annotation.</title>
        <authorList>
            <consortium name="The Broad Institute Genomics Platform"/>
            <consortium name="The Broad Institute Genome Sequencing Center for Infectious Disease"/>
            <person name="Wu L."/>
            <person name="Ma J."/>
        </authorList>
    </citation>
    <scope>NUCLEOTIDE SEQUENCE [LARGE SCALE GENOMIC DNA]</scope>
    <source>
        <strain evidence="3">KCTC 22280</strain>
    </source>
</reference>
<proteinExistence type="predicted"/>
<dbReference type="InterPro" id="IPR013424">
    <property type="entry name" value="Ice-binding_C"/>
</dbReference>